<name>X1U4T7_9ZZZZ</name>
<reference evidence="1" key="1">
    <citation type="journal article" date="2014" name="Front. Microbiol.">
        <title>High frequency of phylogenetically diverse reductive dehalogenase-homologous genes in deep subseafloor sedimentary metagenomes.</title>
        <authorList>
            <person name="Kawai M."/>
            <person name="Futagami T."/>
            <person name="Toyoda A."/>
            <person name="Takaki Y."/>
            <person name="Nishi S."/>
            <person name="Hori S."/>
            <person name="Arai W."/>
            <person name="Tsubouchi T."/>
            <person name="Morono Y."/>
            <person name="Uchiyama I."/>
            <person name="Ito T."/>
            <person name="Fujiyama A."/>
            <person name="Inagaki F."/>
            <person name="Takami H."/>
        </authorList>
    </citation>
    <scope>NUCLEOTIDE SEQUENCE</scope>
    <source>
        <strain evidence="1">Expedition CK06-06</strain>
    </source>
</reference>
<dbReference type="InterPro" id="IPR027417">
    <property type="entry name" value="P-loop_NTPase"/>
</dbReference>
<organism evidence="1">
    <name type="scientific">marine sediment metagenome</name>
    <dbReference type="NCBI Taxonomy" id="412755"/>
    <lineage>
        <taxon>unclassified sequences</taxon>
        <taxon>metagenomes</taxon>
        <taxon>ecological metagenomes</taxon>
    </lineage>
</organism>
<feature type="non-terminal residue" evidence="1">
    <location>
        <position position="1"/>
    </location>
</feature>
<accession>X1U4T7</accession>
<dbReference type="Gene3D" id="3.40.50.300">
    <property type="entry name" value="P-loop containing nucleotide triphosphate hydrolases"/>
    <property type="match status" value="1"/>
</dbReference>
<dbReference type="AlphaFoldDB" id="X1U4T7"/>
<proteinExistence type="predicted"/>
<dbReference type="EMBL" id="BARW01025802">
    <property type="protein sequence ID" value="GAJ12573.1"/>
    <property type="molecule type" value="Genomic_DNA"/>
</dbReference>
<evidence type="ECO:0000313" key="1">
    <source>
        <dbReference type="EMBL" id="GAJ12573.1"/>
    </source>
</evidence>
<comment type="caution">
    <text evidence="1">The sequence shown here is derived from an EMBL/GenBank/DDBJ whole genome shotgun (WGS) entry which is preliminary data.</text>
</comment>
<gene>
    <name evidence="1" type="ORF">S12H4_42203</name>
</gene>
<sequence length="31" mass="3377">HGSNGSDKSSIVEALEWLLLGDISRYKRASS</sequence>
<protein>
    <submittedName>
        <fullName evidence="1">Uncharacterized protein</fullName>
    </submittedName>
</protein>